<proteinExistence type="predicted"/>
<name>A0ACB8UHQ0_9APHY</name>
<dbReference type="EMBL" id="MU274901">
    <property type="protein sequence ID" value="KAI0093829.1"/>
    <property type="molecule type" value="Genomic_DNA"/>
</dbReference>
<organism evidence="1 2">
    <name type="scientific">Irpex rosettiformis</name>
    <dbReference type="NCBI Taxonomy" id="378272"/>
    <lineage>
        <taxon>Eukaryota</taxon>
        <taxon>Fungi</taxon>
        <taxon>Dikarya</taxon>
        <taxon>Basidiomycota</taxon>
        <taxon>Agaricomycotina</taxon>
        <taxon>Agaricomycetes</taxon>
        <taxon>Polyporales</taxon>
        <taxon>Irpicaceae</taxon>
        <taxon>Irpex</taxon>
    </lineage>
</organism>
<reference evidence="1" key="1">
    <citation type="journal article" date="2021" name="Environ. Microbiol.">
        <title>Gene family expansions and transcriptome signatures uncover fungal adaptations to wood decay.</title>
        <authorList>
            <person name="Hage H."/>
            <person name="Miyauchi S."/>
            <person name="Viragh M."/>
            <person name="Drula E."/>
            <person name="Min B."/>
            <person name="Chaduli D."/>
            <person name="Navarro D."/>
            <person name="Favel A."/>
            <person name="Norest M."/>
            <person name="Lesage-Meessen L."/>
            <person name="Balint B."/>
            <person name="Merenyi Z."/>
            <person name="de Eugenio L."/>
            <person name="Morin E."/>
            <person name="Martinez A.T."/>
            <person name="Baldrian P."/>
            <person name="Stursova M."/>
            <person name="Martinez M.J."/>
            <person name="Novotny C."/>
            <person name="Magnuson J.K."/>
            <person name="Spatafora J.W."/>
            <person name="Maurice S."/>
            <person name="Pangilinan J."/>
            <person name="Andreopoulos W."/>
            <person name="LaButti K."/>
            <person name="Hundley H."/>
            <person name="Na H."/>
            <person name="Kuo A."/>
            <person name="Barry K."/>
            <person name="Lipzen A."/>
            <person name="Henrissat B."/>
            <person name="Riley R."/>
            <person name="Ahrendt S."/>
            <person name="Nagy L.G."/>
            <person name="Grigoriev I.V."/>
            <person name="Martin F."/>
            <person name="Rosso M.N."/>
        </authorList>
    </citation>
    <scope>NUCLEOTIDE SEQUENCE</scope>
    <source>
        <strain evidence="1">CBS 384.51</strain>
    </source>
</reference>
<protein>
    <submittedName>
        <fullName evidence="1">Phosphatase regulatory subunit-domain-containing protein</fullName>
    </submittedName>
</protein>
<sequence>MTTVCSYSSTNHRGYMDYFSRHANSAGMALPHIPRRTSSINNPRPVSSKQSTFITSPATPTSAKVIVQPPTPPDAGRKDLLPVASSSRVRSSDASSGSGSDTLEIVASKSRRARAYQRSALPSSMRLPEHSTPIPATPKVATMAKRVPFPTSSSSEITPRGGMPLLAPQPRTGISALVTSTSTGDIPTRSASVTVGALVRKKSGEPLKSSLKSRRPVVRGDLSVVTGPMGSKSEPTTPTGIKSVHFDSQLVHVKLFLAEQKPLAVSRDGSPTDDTSGTESDFPAFIYGKDEKEEKGQLTMVVDDVREETLDEREKADVRLESLQLGEDGSSVVGRIRVRNLAFEKWVAVRFTCDWWQTTSEVTARYLETVPDTHGQHDRFQFTIRLNDMINRIDDKTMFLAVRYAVAGRELWDNNNGNNYKVTFTRRKAPVENANDDTGRAAGIAALKSKLEKVALDSEDRSTVGGFLSSRNQRSQSLSPSAMATSTSIKSSNENSNSDSFTLKSNTSLSSRYDFGAALRNNFRRTASLESPIVDHTRMKSHPTTYPQFPRRTSADKRTLAEITRGSPRILDKDDSSTPTPKNFYASLDLDDTPVPALARKTSRNHQRGYFDLGVSSSSHGVRLTPPGSPFGVPGVGGSPAGSGRSSPTPLVQATDTMWRVSSGGSDDSTPSASNENSSRDSSPNTSPYEGPIDLIPDDCFPRSPSPGNESSYSAFLDQFCFFTGSESLNDFSEMHRSHSASSVEEFLSTSPCLGSDYLSPRRTPPRSSSYDDVAIISGDSTPTARSMSSGAPSVFSSPPSVVSFVH</sequence>
<dbReference type="Proteomes" id="UP001055072">
    <property type="component" value="Unassembled WGS sequence"/>
</dbReference>
<accession>A0ACB8UHQ0</accession>
<evidence type="ECO:0000313" key="1">
    <source>
        <dbReference type="EMBL" id="KAI0093829.1"/>
    </source>
</evidence>
<evidence type="ECO:0000313" key="2">
    <source>
        <dbReference type="Proteomes" id="UP001055072"/>
    </source>
</evidence>
<comment type="caution">
    <text evidence="1">The sequence shown here is derived from an EMBL/GenBank/DDBJ whole genome shotgun (WGS) entry which is preliminary data.</text>
</comment>
<keyword evidence="2" id="KW-1185">Reference proteome</keyword>
<gene>
    <name evidence="1" type="ORF">BDY19DRAFT_902550</name>
</gene>